<dbReference type="Proteomes" id="UP000824998">
    <property type="component" value="Unassembled WGS sequence"/>
</dbReference>
<reference evidence="2" key="1">
    <citation type="journal article" date="2021" name="IMA Fungus">
        <title>Genomic characterization of three marine fungi, including Emericellopsis atlantica sp. nov. with signatures of a generalist lifestyle and marine biomass degradation.</title>
        <authorList>
            <person name="Hagestad O.C."/>
            <person name="Hou L."/>
            <person name="Andersen J.H."/>
            <person name="Hansen E.H."/>
            <person name="Altermark B."/>
            <person name="Li C."/>
            <person name="Kuhnert E."/>
            <person name="Cox R.J."/>
            <person name="Crous P.W."/>
            <person name="Spatafora J.W."/>
            <person name="Lail K."/>
            <person name="Amirebrahimi M."/>
            <person name="Lipzen A."/>
            <person name="Pangilinan J."/>
            <person name="Andreopoulos W."/>
            <person name="Hayes R.D."/>
            <person name="Ng V."/>
            <person name="Grigoriev I.V."/>
            <person name="Jackson S.A."/>
            <person name="Sutton T.D.S."/>
            <person name="Dobson A.D.W."/>
            <person name="Rama T."/>
        </authorList>
    </citation>
    <scope>NUCLEOTIDE SEQUENCE</scope>
    <source>
        <strain evidence="2">TRa018bII</strain>
    </source>
</reference>
<evidence type="ECO:0000256" key="1">
    <source>
        <dbReference type="SAM" id="MobiDB-lite"/>
    </source>
</evidence>
<dbReference type="EMBL" id="MU251539">
    <property type="protein sequence ID" value="KAG9232633.1"/>
    <property type="molecule type" value="Genomic_DNA"/>
</dbReference>
<sequence>MPRYTIDHKQHHHVKTRHADALIDLHSQTFNADRSTVRVRSFDITNQGNWGGYDYKSAPSGTFSRSSNSITADIDFTGSAKEWTEYCFQIVKIFREHFKIRTIILPSRPDLEFNITNLKGTPLERVKIKRKGKATKRCWADEVDPSEAQYAISQAKDDQILDPELPEPQEGSKKKKAKEKKASKAANSKQPEAQLLSKAHRASQDAQASHEGHEEE</sequence>
<feature type="compositionally biased region" description="Basic residues" evidence="1">
    <location>
        <begin position="173"/>
        <end position="183"/>
    </location>
</feature>
<feature type="region of interest" description="Disordered" evidence="1">
    <location>
        <begin position="155"/>
        <end position="216"/>
    </location>
</feature>
<evidence type="ECO:0000313" key="2">
    <source>
        <dbReference type="EMBL" id="KAG9232633.1"/>
    </source>
</evidence>
<name>A0A9P8C3J8_9HELO</name>
<evidence type="ECO:0000313" key="3">
    <source>
        <dbReference type="Proteomes" id="UP000824998"/>
    </source>
</evidence>
<protein>
    <submittedName>
        <fullName evidence="2">Uncharacterized protein</fullName>
    </submittedName>
</protein>
<dbReference type="AlphaFoldDB" id="A0A9P8C3J8"/>
<organism evidence="2 3">
    <name type="scientific">Amylocarpus encephaloides</name>
    <dbReference type="NCBI Taxonomy" id="45428"/>
    <lineage>
        <taxon>Eukaryota</taxon>
        <taxon>Fungi</taxon>
        <taxon>Dikarya</taxon>
        <taxon>Ascomycota</taxon>
        <taxon>Pezizomycotina</taxon>
        <taxon>Leotiomycetes</taxon>
        <taxon>Helotiales</taxon>
        <taxon>Helotiales incertae sedis</taxon>
        <taxon>Amylocarpus</taxon>
    </lineage>
</organism>
<gene>
    <name evidence="2" type="ORF">BJ875DRAFT_514168</name>
</gene>
<comment type="caution">
    <text evidence="2">The sequence shown here is derived from an EMBL/GenBank/DDBJ whole genome shotgun (WGS) entry which is preliminary data.</text>
</comment>
<accession>A0A9P8C3J8</accession>
<proteinExistence type="predicted"/>
<keyword evidence="3" id="KW-1185">Reference proteome</keyword>